<sequence>MTTLMPYTTATAKTAAPTIRPATGSGPFLHNDLGRRPPEVHGGNAVVVRGGDES</sequence>
<evidence type="ECO:0000313" key="2">
    <source>
        <dbReference type="EMBL" id="MTD55508.1"/>
    </source>
</evidence>
<feature type="region of interest" description="Disordered" evidence="1">
    <location>
        <begin position="1"/>
        <end position="44"/>
    </location>
</feature>
<dbReference type="EMBL" id="WMBA01000022">
    <property type="protein sequence ID" value="MTD55508.1"/>
    <property type="molecule type" value="Genomic_DNA"/>
</dbReference>
<name>A0A6N7YUA1_9PSEU</name>
<dbReference type="RefSeq" id="WP_154757695.1">
    <property type="nucleotide sequence ID" value="NZ_WMBA01000022.1"/>
</dbReference>
<dbReference type="AlphaFoldDB" id="A0A6N7YUA1"/>
<protein>
    <submittedName>
        <fullName evidence="2">Uncharacterized protein</fullName>
    </submittedName>
</protein>
<dbReference type="Proteomes" id="UP000440096">
    <property type="component" value="Unassembled WGS sequence"/>
</dbReference>
<feature type="compositionally biased region" description="Low complexity" evidence="1">
    <location>
        <begin position="1"/>
        <end position="23"/>
    </location>
</feature>
<comment type="caution">
    <text evidence="2">The sequence shown here is derived from an EMBL/GenBank/DDBJ whole genome shotgun (WGS) entry which is preliminary data.</text>
</comment>
<reference evidence="2 3" key="1">
    <citation type="submission" date="2019-11" db="EMBL/GenBank/DDBJ databases">
        <title>Draft genome of Amycolatopsis RM579.</title>
        <authorList>
            <person name="Duangmal K."/>
            <person name="Mingma R."/>
        </authorList>
    </citation>
    <scope>NUCLEOTIDE SEQUENCE [LARGE SCALE GENOMIC DNA]</scope>
    <source>
        <strain evidence="2 3">RM579</strain>
    </source>
</reference>
<organism evidence="2 3">
    <name type="scientific">Amycolatopsis pithecellobii</name>
    <dbReference type="NCBI Taxonomy" id="664692"/>
    <lineage>
        <taxon>Bacteria</taxon>
        <taxon>Bacillati</taxon>
        <taxon>Actinomycetota</taxon>
        <taxon>Actinomycetes</taxon>
        <taxon>Pseudonocardiales</taxon>
        <taxon>Pseudonocardiaceae</taxon>
        <taxon>Amycolatopsis</taxon>
    </lineage>
</organism>
<accession>A0A6N7YUA1</accession>
<evidence type="ECO:0000313" key="3">
    <source>
        <dbReference type="Proteomes" id="UP000440096"/>
    </source>
</evidence>
<gene>
    <name evidence="2" type="ORF">GKO32_16220</name>
</gene>
<keyword evidence="3" id="KW-1185">Reference proteome</keyword>
<proteinExistence type="predicted"/>
<evidence type="ECO:0000256" key="1">
    <source>
        <dbReference type="SAM" id="MobiDB-lite"/>
    </source>
</evidence>